<reference evidence="2 3" key="1">
    <citation type="submission" date="2018-11" db="EMBL/GenBank/DDBJ databases">
        <title>Genomes From Bacteria Associated with the Canine Oral Cavity: a Test Case for Automated Genome-Based Taxonomic Assignment.</title>
        <authorList>
            <person name="Coil D.A."/>
            <person name="Jospin G."/>
            <person name="Darling A.E."/>
            <person name="Wallis C."/>
            <person name="Davis I.J."/>
            <person name="Harris S."/>
            <person name="Eisen J.A."/>
            <person name="Holcombe L.J."/>
            <person name="O'Flynn C."/>
        </authorList>
    </citation>
    <scope>NUCLEOTIDE SEQUENCE [LARGE SCALE GENOMIC DNA]</scope>
    <source>
        <strain evidence="2 3">OH2822_COT-296</strain>
    </source>
</reference>
<comment type="caution">
    <text evidence="2">The sequence shown here is derived from an EMBL/GenBank/DDBJ whole genome shotgun (WGS) entry which is preliminary data.</text>
</comment>
<accession>A0A3P1WQL1</accession>
<proteinExistence type="predicted"/>
<dbReference type="AlphaFoldDB" id="A0A3P1WQL1"/>
<name>A0A3P1WQL1_9ACTN</name>
<gene>
    <name evidence="2" type="ORF">EII35_13640</name>
</gene>
<sequence>MTLTWEDILQWEPLPMHELKEELRRFRKAISNEVDEVTEALTNIRSTGETAEVVKERLGGWQQSLSILASDLRTAEQAASAAVEGVRRVQRLVAEAVDLAEAHSYLMISSHGAISAAVGAPASDAGAVEEKMMALHELVRRALTEAAHVDEELQAALSGRPSPFGRQPVVPPRDPWPGRGMPVMPPEVTPMRPPNHTPLTGGVLPNTD</sequence>
<evidence type="ECO:0000256" key="1">
    <source>
        <dbReference type="SAM" id="MobiDB-lite"/>
    </source>
</evidence>
<organism evidence="2 3">
    <name type="scientific">Arachnia propionica</name>
    <dbReference type="NCBI Taxonomy" id="1750"/>
    <lineage>
        <taxon>Bacteria</taxon>
        <taxon>Bacillati</taxon>
        <taxon>Actinomycetota</taxon>
        <taxon>Actinomycetes</taxon>
        <taxon>Propionibacteriales</taxon>
        <taxon>Propionibacteriaceae</taxon>
        <taxon>Arachnia</taxon>
    </lineage>
</organism>
<evidence type="ECO:0000313" key="3">
    <source>
        <dbReference type="Proteomes" id="UP000280935"/>
    </source>
</evidence>
<dbReference type="Proteomes" id="UP000280935">
    <property type="component" value="Unassembled WGS sequence"/>
</dbReference>
<feature type="region of interest" description="Disordered" evidence="1">
    <location>
        <begin position="156"/>
        <end position="208"/>
    </location>
</feature>
<dbReference type="OrthoDB" id="3259161at2"/>
<feature type="compositionally biased region" description="Pro residues" evidence="1">
    <location>
        <begin position="183"/>
        <end position="196"/>
    </location>
</feature>
<evidence type="ECO:0000313" key="2">
    <source>
        <dbReference type="EMBL" id="RRD48246.1"/>
    </source>
</evidence>
<protein>
    <submittedName>
        <fullName evidence="2">Uncharacterized protein</fullName>
    </submittedName>
</protein>
<dbReference type="RefSeq" id="WP_125229017.1">
    <property type="nucleotide sequence ID" value="NZ_RQYT01000047.1"/>
</dbReference>
<dbReference type="EMBL" id="RQYT01000047">
    <property type="protein sequence ID" value="RRD48246.1"/>
    <property type="molecule type" value="Genomic_DNA"/>
</dbReference>